<feature type="binding site" evidence="21">
    <location>
        <position position="89"/>
    </location>
    <ligand>
        <name>substrate</name>
    </ligand>
</feature>
<keyword evidence="18" id="KW-0594">Phospholipid biosynthesis</keyword>
<protein>
    <recommendedName>
        <fullName evidence="4 24">Diacylglycerol kinase</fullName>
        <ecNumber evidence="3 24">2.7.1.107</ecNumber>
    </recommendedName>
</protein>
<keyword evidence="15 24" id="KW-1133">Transmembrane helix</keyword>
<evidence type="ECO:0000256" key="23">
    <source>
        <dbReference type="PIRSR" id="PIRSR600829-4"/>
    </source>
</evidence>
<proteinExistence type="inferred from homology"/>
<dbReference type="Gene3D" id="1.10.287.3610">
    <property type="match status" value="1"/>
</dbReference>
<comment type="subcellular location">
    <subcellularLocation>
        <location evidence="1 24">Cell inner membrane</location>
        <topology evidence="1 24">Multi-pass membrane protein</topology>
    </subcellularLocation>
</comment>
<feature type="active site" description="Proton acceptor" evidence="20">
    <location>
        <position position="89"/>
    </location>
</feature>
<feature type="binding site" evidence="23">
    <location>
        <position position="48"/>
    </location>
    <ligand>
        <name>a divalent metal cation</name>
        <dbReference type="ChEBI" id="CHEBI:60240"/>
    </ligand>
</feature>
<keyword evidence="6" id="KW-0444">Lipid biosynthesis</keyword>
<feature type="binding site" evidence="22">
    <location>
        <begin position="105"/>
        <end position="107"/>
    </location>
    <ligand>
        <name>ATP</name>
        <dbReference type="ChEBI" id="CHEBI:30616"/>
    </ligand>
</feature>
<evidence type="ECO:0000256" key="16">
    <source>
        <dbReference type="ARBA" id="ARBA00023098"/>
    </source>
</evidence>
<evidence type="ECO:0000256" key="11">
    <source>
        <dbReference type="ARBA" id="ARBA00022741"/>
    </source>
</evidence>
<evidence type="ECO:0000256" key="13">
    <source>
        <dbReference type="ARBA" id="ARBA00022840"/>
    </source>
</evidence>
<feature type="transmembrane region" description="Helical" evidence="24">
    <location>
        <begin position="116"/>
        <end position="135"/>
    </location>
</feature>
<dbReference type="Proteomes" id="UP000051934">
    <property type="component" value="Unassembled WGS sequence"/>
</dbReference>
<comment type="caution">
    <text evidence="25">The sequence shown here is derived from an EMBL/GenBank/DDBJ whole genome shotgun (WGS) entry which is preliminary data.</text>
</comment>
<dbReference type="GO" id="GO:0005524">
    <property type="term" value="F:ATP binding"/>
    <property type="evidence" value="ECO:0007669"/>
    <property type="project" value="UniProtKB-KW"/>
</dbReference>
<evidence type="ECO:0000256" key="14">
    <source>
        <dbReference type="ARBA" id="ARBA00022842"/>
    </source>
</evidence>
<keyword evidence="17 24" id="KW-0472">Membrane</keyword>
<dbReference type="PANTHER" id="PTHR34299">
    <property type="entry name" value="DIACYLGLYCEROL KINASE"/>
    <property type="match status" value="1"/>
</dbReference>
<evidence type="ECO:0000256" key="4">
    <source>
        <dbReference type="ARBA" id="ARBA00017575"/>
    </source>
</evidence>
<dbReference type="GO" id="GO:0006654">
    <property type="term" value="P:phosphatidic acid biosynthetic process"/>
    <property type="evidence" value="ECO:0007669"/>
    <property type="project" value="InterPro"/>
</dbReference>
<comment type="cofactor">
    <cofactor evidence="23">
        <name>Mg(2+)</name>
        <dbReference type="ChEBI" id="CHEBI:18420"/>
    </cofactor>
    <text evidence="23">Mn(2+), Zn(2+), Cd(2+) and Co(2+) support activity to lesser extents.</text>
</comment>
<feature type="binding site" evidence="22">
    <location>
        <position position="96"/>
    </location>
    <ligand>
        <name>ATP</name>
        <dbReference type="ChEBI" id="CHEBI:30616"/>
    </ligand>
</feature>
<feature type="binding site" evidence="22">
    <location>
        <position position="48"/>
    </location>
    <ligand>
        <name>ATP</name>
        <dbReference type="ChEBI" id="CHEBI:30616"/>
    </ligand>
</feature>
<dbReference type="PANTHER" id="PTHR34299:SF1">
    <property type="entry name" value="DIACYLGLYCEROL KINASE"/>
    <property type="match status" value="1"/>
</dbReference>
<feature type="binding site" evidence="23">
    <location>
        <position position="96"/>
    </location>
    <ligand>
        <name>a divalent metal cation</name>
        <dbReference type="ChEBI" id="CHEBI:60240"/>
    </ligand>
</feature>
<evidence type="ECO:0000313" key="25">
    <source>
        <dbReference type="EMBL" id="KRO71053.1"/>
    </source>
</evidence>
<evidence type="ECO:0000256" key="10">
    <source>
        <dbReference type="ARBA" id="ARBA00022723"/>
    </source>
</evidence>
<feature type="binding site" evidence="22">
    <location>
        <begin position="114"/>
        <end position="115"/>
    </location>
    <ligand>
        <name>ATP</name>
        <dbReference type="ChEBI" id="CHEBI:30616"/>
    </ligand>
</feature>
<keyword evidence="10 23" id="KW-0479">Metal-binding</keyword>
<name>A0A0R2SE61_9GAMM</name>
<feature type="binding site" evidence="21">
    <location>
        <position position="75"/>
    </location>
    <ligand>
        <name>substrate</name>
    </ligand>
</feature>
<evidence type="ECO:0000256" key="21">
    <source>
        <dbReference type="PIRSR" id="PIRSR600829-2"/>
    </source>
</evidence>
<feature type="transmembrane region" description="Helical" evidence="24">
    <location>
        <begin position="51"/>
        <end position="69"/>
    </location>
</feature>
<dbReference type="InterPro" id="IPR036945">
    <property type="entry name" value="DAGK_sf"/>
</dbReference>
<evidence type="ECO:0000256" key="6">
    <source>
        <dbReference type="ARBA" id="ARBA00022516"/>
    </source>
</evidence>
<keyword evidence="19 24" id="KW-1208">Phospholipid metabolism</keyword>
<comment type="similarity">
    <text evidence="2 24">Belongs to the bacterial diacylglycerol kinase family.</text>
</comment>
<keyword evidence="12 24" id="KW-0418">Kinase</keyword>
<comment type="catalytic activity">
    <reaction evidence="24">
        <text>a 1,2-diacyl-sn-glycerol + ATP = a 1,2-diacyl-sn-glycero-3-phosphate + ADP + H(+)</text>
        <dbReference type="Rhea" id="RHEA:10272"/>
        <dbReference type="ChEBI" id="CHEBI:15378"/>
        <dbReference type="ChEBI" id="CHEBI:17815"/>
        <dbReference type="ChEBI" id="CHEBI:30616"/>
        <dbReference type="ChEBI" id="CHEBI:58608"/>
        <dbReference type="ChEBI" id="CHEBI:456216"/>
        <dbReference type="EC" id="2.7.1.107"/>
    </reaction>
</comment>
<evidence type="ECO:0000256" key="20">
    <source>
        <dbReference type="PIRSR" id="PIRSR600829-1"/>
    </source>
</evidence>
<evidence type="ECO:0000256" key="5">
    <source>
        <dbReference type="ARBA" id="ARBA00022475"/>
    </source>
</evidence>
<feature type="binding site" evidence="21">
    <location>
        <position position="118"/>
    </location>
    <ligand>
        <name>substrate</name>
    </ligand>
</feature>
<feature type="transmembrane region" description="Helical" evidence="24">
    <location>
        <begin position="75"/>
        <end position="95"/>
    </location>
</feature>
<dbReference type="AlphaFoldDB" id="A0A0R2SE61"/>
<evidence type="ECO:0000256" key="7">
    <source>
        <dbReference type="ARBA" id="ARBA00022519"/>
    </source>
</evidence>
<comment type="function">
    <text evidence="24">Catalyzes the ATP-dependent phosphorylation of sn-l,2-diacylglycerol (DAG) to phosphatidic acid. Involved in the recycling of diacylglycerol produced as a by-product during membrane-derived oligosaccharide (MDO) biosynthesis.</text>
</comment>
<evidence type="ECO:0000256" key="9">
    <source>
        <dbReference type="ARBA" id="ARBA00022692"/>
    </source>
</evidence>
<evidence type="ECO:0000256" key="19">
    <source>
        <dbReference type="ARBA" id="ARBA00023264"/>
    </source>
</evidence>
<evidence type="ECO:0000256" key="1">
    <source>
        <dbReference type="ARBA" id="ARBA00004429"/>
    </source>
</evidence>
<gene>
    <name evidence="25" type="ORF">ABR69_01330</name>
</gene>
<keyword evidence="7 24" id="KW-0997">Cell inner membrane</keyword>
<keyword evidence="14 23" id="KW-0460">Magnesium</keyword>
<keyword evidence="13 22" id="KW-0067">ATP-binding</keyword>
<dbReference type="CDD" id="cd14264">
    <property type="entry name" value="DAGK_IM"/>
    <property type="match status" value="1"/>
</dbReference>
<sequence length="137" mass="14753">MSELSGKHRAAESEKELTAVSAKKKGFARLRAATVYSVEGLRACFASEEAFRLEIMLAVVLTPLAFWLGDSPAERGLLLVAIVLVLLVELLNSAIEAVVDRIGLEYHALSKKAKDIGSAAVFISLVAFVVLWVAVLL</sequence>
<feature type="binding site" evidence="22">
    <location>
        <position position="29"/>
    </location>
    <ligand>
        <name>ATP</name>
        <dbReference type="ChEBI" id="CHEBI:30616"/>
    </ligand>
</feature>
<evidence type="ECO:0000256" key="3">
    <source>
        <dbReference type="ARBA" id="ARBA00012133"/>
    </source>
</evidence>
<keyword evidence="9 24" id="KW-0812">Transmembrane</keyword>
<evidence type="ECO:0000256" key="2">
    <source>
        <dbReference type="ARBA" id="ARBA00005967"/>
    </source>
</evidence>
<reference evidence="25 26" key="1">
    <citation type="submission" date="2015-10" db="EMBL/GenBank/DDBJ databases">
        <title>Metagenome-Assembled Genomes uncover a global brackish microbiome.</title>
        <authorList>
            <person name="Hugerth L.W."/>
            <person name="Larsson J."/>
            <person name="Alneberg J."/>
            <person name="Lindh M.V."/>
            <person name="Legrand C."/>
            <person name="Pinhassi J."/>
            <person name="Andersson A.F."/>
        </authorList>
    </citation>
    <scope>NUCLEOTIDE SEQUENCE [LARGE SCALE GENOMIC DNA]</scope>
    <source>
        <strain evidence="25">BACL4 MAG-120507-bin80</strain>
    </source>
</reference>
<dbReference type="EC" id="2.7.1.107" evidence="3 24"/>
<dbReference type="GO" id="GO:0004143">
    <property type="term" value="F:ATP-dependent diacylglycerol kinase activity"/>
    <property type="evidence" value="ECO:0007669"/>
    <property type="project" value="UniProtKB-EC"/>
</dbReference>
<evidence type="ECO:0000256" key="17">
    <source>
        <dbReference type="ARBA" id="ARBA00023136"/>
    </source>
</evidence>
<evidence type="ECO:0000313" key="26">
    <source>
        <dbReference type="Proteomes" id="UP000051934"/>
    </source>
</evidence>
<evidence type="ECO:0000256" key="22">
    <source>
        <dbReference type="PIRSR" id="PIRSR600829-3"/>
    </source>
</evidence>
<dbReference type="EMBL" id="LIBB01000249">
    <property type="protein sequence ID" value="KRO71053.1"/>
    <property type="molecule type" value="Genomic_DNA"/>
</dbReference>
<feature type="binding site" evidence="22">
    <location>
        <position position="36"/>
    </location>
    <ligand>
        <name>ATP</name>
        <dbReference type="ChEBI" id="CHEBI:30616"/>
    </ligand>
</feature>
<evidence type="ECO:0000256" key="15">
    <source>
        <dbReference type="ARBA" id="ARBA00022989"/>
    </source>
</evidence>
<feature type="binding site" evidence="21">
    <location>
        <position position="29"/>
    </location>
    <ligand>
        <name>substrate</name>
    </ligand>
</feature>
<dbReference type="PROSITE" id="PS01069">
    <property type="entry name" value="DAGK_PROKAR"/>
    <property type="match status" value="1"/>
</dbReference>
<organism evidence="25 26">
    <name type="scientific">OM182 bacterium BACL3 MAG-120507-bin80</name>
    <dbReference type="NCBI Taxonomy" id="1655577"/>
    <lineage>
        <taxon>Bacteria</taxon>
        <taxon>Pseudomonadati</taxon>
        <taxon>Pseudomonadota</taxon>
        <taxon>Gammaproteobacteria</taxon>
        <taxon>OMG group</taxon>
        <taxon>OM182 clade</taxon>
    </lineage>
</organism>
<dbReference type="GO" id="GO:0005886">
    <property type="term" value="C:plasma membrane"/>
    <property type="evidence" value="ECO:0007669"/>
    <property type="project" value="UniProtKB-SubCell"/>
</dbReference>
<keyword evidence="16 24" id="KW-0443">Lipid metabolism</keyword>
<keyword evidence="11 22" id="KW-0547">Nucleotide-binding</keyword>
<evidence type="ECO:0000256" key="24">
    <source>
        <dbReference type="RuleBase" id="RU363065"/>
    </source>
</evidence>
<accession>A0A0R2SE61</accession>
<keyword evidence="8 24" id="KW-0808">Transferase</keyword>
<dbReference type="Pfam" id="PF01219">
    <property type="entry name" value="DAGK_prokar"/>
    <property type="match status" value="1"/>
</dbReference>
<dbReference type="InterPro" id="IPR033718">
    <property type="entry name" value="DAGK_prok"/>
</dbReference>
<keyword evidence="5" id="KW-1003">Cell membrane</keyword>
<evidence type="ECO:0000256" key="18">
    <source>
        <dbReference type="ARBA" id="ARBA00023209"/>
    </source>
</evidence>
<feature type="binding site" evidence="21">
    <location>
        <begin position="50"/>
        <end position="54"/>
    </location>
    <ligand>
        <name>substrate</name>
    </ligand>
</feature>
<dbReference type="GO" id="GO:0046872">
    <property type="term" value="F:metal ion binding"/>
    <property type="evidence" value="ECO:0007669"/>
    <property type="project" value="UniProtKB-KW"/>
</dbReference>
<evidence type="ECO:0000256" key="12">
    <source>
        <dbReference type="ARBA" id="ARBA00022777"/>
    </source>
</evidence>
<dbReference type="InterPro" id="IPR000829">
    <property type="entry name" value="DAGK"/>
</dbReference>
<evidence type="ECO:0000256" key="8">
    <source>
        <dbReference type="ARBA" id="ARBA00022679"/>
    </source>
</evidence>